<organism evidence="1">
    <name type="scientific">marine sediment metagenome</name>
    <dbReference type="NCBI Taxonomy" id="412755"/>
    <lineage>
        <taxon>unclassified sequences</taxon>
        <taxon>metagenomes</taxon>
        <taxon>ecological metagenomes</taxon>
    </lineage>
</organism>
<name>X1CX53_9ZZZZ</name>
<comment type="caution">
    <text evidence="1">The sequence shown here is derived from an EMBL/GenBank/DDBJ whole genome shotgun (WGS) entry which is preliminary data.</text>
</comment>
<proteinExistence type="predicted"/>
<evidence type="ECO:0000313" key="1">
    <source>
        <dbReference type="EMBL" id="GAG97502.1"/>
    </source>
</evidence>
<sequence length="86" mass="9258">MLKSGRPYSELARAINARDGDGEVTGFPTSREIELVGLADDLRETVAPAPLVSEAASRVRVPQAGVGLFGAIRILNPRGLWLLDMR</sequence>
<reference evidence="1" key="1">
    <citation type="journal article" date="2014" name="Front. Microbiol.">
        <title>High frequency of phylogenetically diverse reductive dehalogenase-homologous genes in deep subseafloor sedimentary metagenomes.</title>
        <authorList>
            <person name="Kawai M."/>
            <person name="Futagami T."/>
            <person name="Toyoda A."/>
            <person name="Takaki Y."/>
            <person name="Nishi S."/>
            <person name="Hori S."/>
            <person name="Arai W."/>
            <person name="Tsubouchi T."/>
            <person name="Morono Y."/>
            <person name="Uchiyama I."/>
            <person name="Ito T."/>
            <person name="Fujiyama A."/>
            <person name="Inagaki F."/>
            <person name="Takami H."/>
        </authorList>
    </citation>
    <scope>NUCLEOTIDE SEQUENCE</scope>
    <source>
        <strain evidence="1">Expedition CK06-06</strain>
    </source>
</reference>
<dbReference type="EMBL" id="BART01023849">
    <property type="protein sequence ID" value="GAG97502.1"/>
    <property type="molecule type" value="Genomic_DNA"/>
</dbReference>
<protein>
    <submittedName>
        <fullName evidence="1">Uncharacterized protein</fullName>
    </submittedName>
</protein>
<accession>X1CX53</accession>
<gene>
    <name evidence="1" type="ORF">S01H4_43265</name>
</gene>
<dbReference type="AlphaFoldDB" id="X1CX53"/>
<feature type="non-terminal residue" evidence="1">
    <location>
        <position position="86"/>
    </location>
</feature>